<feature type="transmembrane region" description="Helical" evidence="1">
    <location>
        <begin position="95"/>
        <end position="119"/>
    </location>
</feature>
<dbReference type="RefSeq" id="WP_193811000.1">
    <property type="nucleotide sequence ID" value="NZ_CP040442.1"/>
</dbReference>
<sequence length="161" mass="18843">MKKLPFYLKIVSFVLLILIWDYIFMNYRNLPLKVPVYFDWDGKPNLYVPRMMIWFFAGVATFVYLLIFYLTKNINSPLLKMPENSRDDSKNAERIVSIFHLIIMLLLTFITYESIAIALEKNEVLSPVTSYIIVVLFLGVIAMMIYSYVISKRTSSQNATN</sequence>
<keyword evidence="1" id="KW-0472">Membrane</keyword>
<reference evidence="2 3" key="1">
    <citation type="submission" date="2019-05" db="EMBL/GenBank/DDBJ databases">
        <title>Chryseobacterium sp. isolated from King George Island, maritime Antarctica.</title>
        <authorList>
            <person name="Peng X."/>
        </authorList>
    </citation>
    <scope>NUCLEOTIDE SEQUENCE [LARGE SCALE GENOMIC DNA]</scope>
    <source>
        <strain evidence="2 3">7-3A</strain>
    </source>
</reference>
<evidence type="ECO:0000256" key="1">
    <source>
        <dbReference type="SAM" id="Phobius"/>
    </source>
</evidence>
<evidence type="ECO:0000313" key="2">
    <source>
        <dbReference type="EMBL" id="QOW10838.1"/>
    </source>
</evidence>
<gene>
    <name evidence="2" type="ORF">Q73A0000_10960</name>
</gene>
<dbReference type="EMBL" id="CP040442">
    <property type="protein sequence ID" value="QOW10838.1"/>
    <property type="molecule type" value="Genomic_DNA"/>
</dbReference>
<keyword evidence="1" id="KW-1133">Transmembrane helix</keyword>
<organism evidence="2 3">
    <name type="scientific">Kaistella flava</name>
    <name type="common">ex Peng et al. 2021</name>
    <dbReference type="NCBI Taxonomy" id="2038776"/>
    <lineage>
        <taxon>Bacteria</taxon>
        <taxon>Pseudomonadati</taxon>
        <taxon>Bacteroidota</taxon>
        <taxon>Flavobacteriia</taxon>
        <taxon>Flavobacteriales</taxon>
        <taxon>Weeksellaceae</taxon>
        <taxon>Chryseobacterium group</taxon>
        <taxon>Kaistella</taxon>
    </lineage>
</organism>
<accession>A0A7M2Y9A3</accession>
<feature type="transmembrane region" description="Helical" evidence="1">
    <location>
        <begin position="47"/>
        <end position="71"/>
    </location>
</feature>
<name>A0A7M2Y9A3_9FLAO</name>
<feature type="transmembrane region" description="Helical" evidence="1">
    <location>
        <begin position="7"/>
        <end position="27"/>
    </location>
</feature>
<protein>
    <submittedName>
        <fullName evidence="2">DUF1648 domain-containing protein</fullName>
    </submittedName>
</protein>
<dbReference type="Proteomes" id="UP000594195">
    <property type="component" value="Chromosome"/>
</dbReference>
<keyword evidence="1" id="KW-0812">Transmembrane</keyword>
<proteinExistence type="predicted"/>
<dbReference type="AlphaFoldDB" id="A0A7M2Y9A3"/>
<dbReference type="KEGG" id="kfa:Q73A0000_10960"/>
<keyword evidence="3" id="KW-1185">Reference proteome</keyword>
<feature type="transmembrane region" description="Helical" evidence="1">
    <location>
        <begin position="131"/>
        <end position="149"/>
    </location>
</feature>
<evidence type="ECO:0000313" key="3">
    <source>
        <dbReference type="Proteomes" id="UP000594195"/>
    </source>
</evidence>